<evidence type="ECO:0000256" key="3">
    <source>
        <dbReference type="PROSITE-ProRule" id="PRU01379"/>
    </source>
</evidence>
<dbReference type="Gene3D" id="3.40.630.10">
    <property type="entry name" value="Zn peptidases"/>
    <property type="match status" value="1"/>
</dbReference>
<feature type="compositionally biased region" description="Basic and acidic residues" evidence="4">
    <location>
        <begin position="1317"/>
        <end position="1330"/>
    </location>
</feature>
<dbReference type="WBParaSite" id="TREG1_133510.1">
    <property type="protein sequence ID" value="TREG1_133510.1"/>
    <property type="gene ID" value="TREG1_133510"/>
</dbReference>
<evidence type="ECO:0000256" key="2">
    <source>
        <dbReference type="ARBA" id="ARBA00005988"/>
    </source>
</evidence>
<protein>
    <recommendedName>
        <fullName evidence="5">Peptidase M14 domain-containing protein</fullName>
    </recommendedName>
</protein>
<comment type="similarity">
    <text evidence="2 3">Belongs to the peptidase M14 family.</text>
</comment>
<name>A0AA85IZI0_TRIRE</name>
<feature type="region of interest" description="Disordered" evidence="4">
    <location>
        <begin position="1370"/>
        <end position="1468"/>
    </location>
</feature>
<evidence type="ECO:0000256" key="1">
    <source>
        <dbReference type="ARBA" id="ARBA00001947"/>
    </source>
</evidence>
<dbReference type="InterPro" id="IPR000834">
    <property type="entry name" value="Peptidase_M14"/>
</dbReference>
<accession>A0AA85IZI0</accession>
<feature type="domain" description="Peptidase M14" evidence="5">
    <location>
        <begin position="871"/>
        <end position="1138"/>
    </location>
</feature>
<dbReference type="PROSITE" id="PS52035">
    <property type="entry name" value="PEPTIDASE_M14"/>
    <property type="match status" value="1"/>
</dbReference>
<dbReference type="InterPro" id="IPR050821">
    <property type="entry name" value="Cytosolic_carboxypeptidase"/>
</dbReference>
<dbReference type="PANTHER" id="PTHR12756:SF4">
    <property type="entry name" value="PEPTIDASE M14 CARBOXYPEPTIDASE A DOMAIN-CONTAINING PROTEIN"/>
    <property type="match status" value="1"/>
</dbReference>
<dbReference type="InterPro" id="IPR040626">
    <property type="entry name" value="Pepdidase_M14_N"/>
</dbReference>
<evidence type="ECO:0000259" key="5">
    <source>
        <dbReference type="PROSITE" id="PS52035"/>
    </source>
</evidence>
<feature type="compositionally biased region" description="Low complexity" evidence="4">
    <location>
        <begin position="1452"/>
        <end position="1465"/>
    </location>
</feature>
<dbReference type="Gene3D" id="2.60.40.3120">
    <property type="match status" value="1"/>
</dbReference>
<feature type="active site" description="Proton donor/acceptor" evidence="3">
    <location>
        <position position="1116"/>
    </location>
</feature>
<feature type="compositionally biased region" description="Low complexity" evidence="4">
    <location>
        <begin position="1331"/>
        <end position="1340"/>
    </location>
</feature>
<dbReference type="PANTHER" id="PTHR12756">
    <property type="entry name" value="CYTOSOLIC CARBOXYPEPTIDASE"/>
    <property type="match status" value="1"/>
</dbReference>
<feature type="compositionally biased region" description="Basic residues" evidence="4">
    <location>
        <begin position="1392"/>
        <end position="1409"/>
    </location>
</feature>
<evidence type="ECO:0000256" key="4">
    <source>
        <dbReference type="SAM" id="MobiDB-lite"/>
    </source>
</evidence>
<keyword evidence="6" id="KW-1185">Reference proteome</keyword>
<dbReference type="Pfam" id="PF18027">
    <property type="entry name" value="Pepdidase_M14_N"/>
    <property type="match status" value="1"/>
</dbReference>
<dbReference type="GO" id="GO:0006508">
    <property type="term" value="P:proteolysis"/>
    <property type="evidence" value="ECO:0007669"/>
    <property type="project" value="InterPro"/>
</dbReference>
<evidence type="ECO:0000313" key="7">
    <source>
        <dbReference type="WBParaSite" id="TREG1_133510.1"/>
    </source>
</evidence>
<feature type="compositionally biased region" description="Polar residues" evidence="4">
    <location>
        <begin position="1440"/>
        <end position="1451"/>
    </location>
</feature>
<sequence>MNIDKVNTYYMSNNNRIPTMISELSWIKQSDIPSTCMFSHSKSFSASSSASSSSTSSSYTAFGEYPQQRSSHHLHLLTGFPHKYLGKVEKTPTRLQQTTETEIKPTKPKDDLRIKLESELYQKVRQAVKTPPRERMIRRRLNEFEQQIRKRLENEKEKKQLVTQLNDVVTLGGGLMTNPNEIIANSSSSSKSSDIKLNSIDETGYMDVRMHPESYQQNIGWYKRFDMNEVNGDNGNISNNNFQRILWNKKNLLTEKGLKKIRFILFNHDTGGENQNSLNSNDVLKRQLNKTIGFRDAYDRSHSPLYLNSSPESMNGFFRKSHSTTVQMVHNSSNTNTVTYNNNTTHSIDKLSTSLSSNNTNYYYSNYLSNKFHIFKNNLIHIKRPLNNSSVNRVCLNSQENNDYNPLFNDSFTFNWNTLCIDEYKNVQNTNTTTTNNNTDNNHLQDNIASCMNNTYHPMTLGYLTEEDIQLIQRYYKLYQSKLLSLTKKNTRIKNCHFTTRRSILEQLGRLTDDEKQLFYFSATRAAYLMASTQCEHKLPDGTQFRLINQKDAKPLDHIMISNSFVEDDSMSNTQKGEVICQPETLVSENLSIVSVQDNNDSQNKNMPAYTLPTFVDWSAVIRDRHGPFWPQGYGPVCQILNDLHAEEAAPENYKDTSGSYQSNKSIKPFIPDHTEEINQLRSKQTIFSGTRVIYDSECSPYLSKSTDTTSSPSGNLCQLVKDLQDTNQWSPPPLIFESRFESGNLRQVRQIGPFHYELLLKPDLYTKRHVQWYFFSVQNALPGFTYTFLIVNFTKPTSLYSQGLQPLLYSKINTQQNGTKWIRIGRNIKYSRNTKNLSNHLLDTNGEYYQLEWDMEFPYADDICYLAYSYPYTYTNLKYDLNEVLLKAREGSALNKSIKCEVACQTRAGNSCFLITVTDPNIPNKQKYAVVITARVHPGETNSSWMVLGFLRFLMVNEEISMELKKLYIFYIVPMLNPDGVIVGNYRCSLTGRDLNRNYRQPRKDIFPTVWTVKQLVKWCKRTYKDVIYCDMHGHSRRNNIFMYGCDASSRYSKIFNNNTGKSLHERLLPYIISQEASSYFSFPNCRFTIHPSKEATSRVVFWREFEVINSFTMEATFNASTLENNALMKLNVADFLKMGEKFGYSLYKFHEVITDPVKLQQTLRSLAKETLTNLCKTRISYPVSDNTLAKAYKDNEAINSQVSRDFLSPDLKIYDFIRSQQVCCTPQTPPLQPLTAMTSASTETGEVYTSNNQIDNLLRECLLNSSSENMSGDTTGAGDRHIDEEQGNSFENLARIIYLLENSNQLKNTKSNENNNDKNNHSKIRNEDASSTSDSNSDSEPEMTIKAQNSLNHKFNFRGDFVLTNQEKESRVNQGDEDLQSGNINESNKMHKWHKKKKRRRNARQHYHLNDLHHTRHNQYSKSRRTQPHFDEQHTKKTTSSNDCQTMNPTSSSSSTTTMSLSSVDHSECCKRQLRDGIRRINPQTDKEGQNIGGKLYFVSRYAGQSNRGIPCFVEKRLFHRSCQRIRSVWENIDFKDPQTLRMQRKFVERFINNLETKIHNL</sequence>
<dbReference type="SUPFAM" id="SSF53187">
    <property type="entry name" value="Zn-dependent exopeptidases"/>
    <property type="match status" value="1"/>
</dbReference>
<organism evidence="6 7">
    <name type="scientific">Trichobilharzia regenti</name>
    <name type="common">Nasal bird schistosome</name>
    <dbReference type="NCBI Taxonomy" id="157069"/>
    <lineage>
        <taxon>Eukaryota</taxon>
        <taxon>Metazoa</taxon>
        <taxon>Spiralia</taxon>
        <taxon>Lophotrochozoa</taxon>
        <taxon>Platyhelminthes</taxon>
        <taxon>Trematoda</taxon>
        <taxon>Digenea</taxon>
        <taxon>Strigeidida</taxon>
        <taxon>Schistosomatoidea</taxon>
        <taxon>Schistosomatidae</taxon>
        <taxon>Trichobilharzia</taxon>
    </lineage>
</organism>
<comment type="cofactor">
    <cofactor evidence="1">
        <name>Zn(2+)</name>
        <dbReference type="ChEBI" id="CHEBI:29105"/>
    </cofactor>
</comment>
<feature type="compositionally biased region" description="Basic residues" evidence="4">
    <location>
        <begin position="1416"/>
        <end position="1429"/>
    </location>
</feature>
<reference evidence="6" key="1">
    <citation type="submission" date="2022-06" db="EMBL/GenBank/DDBJ databases">
        <authorList>
            <person name="Berger JAMES D."/>
            <person name="Berger JAMES D."/>
        </authorList>
    </citation>
    <scope>NUCLEOTIDE SEQUENCE [LARGE SCALE GENOMIC DNA]</scope>
</reference>
<dbReference type="GO" id="GO:0008270">
    <property type="term" value="F:zinc ion binding"/>
    <property type="evidence" value="ECO:0007669"/>
    <property type="project" value="InterPro"/>
</dbReference>
<dbReference type="Proteomes" id="UP000050795">
    <property type="component" value="Unassembled WGS sequence"/>
</dbReference>
<feature type="region of interest" description="Disordered" evidence="4">
    <location>
        <begin position="1309"/>
        <end position="1345"/>
    </location>
</feature>
<dbReference type="GO" id="GO:0004181">
    <property type="term" value="F:metallocarboxypeptidase activity"/>
    <property type="evidence" value="ECO:0007669"/>
    <property type="project" value="InterPro"/>
</dbReference>
<proteinExistence type="inferred from homology"/>
<reference evidence="7" key="2">
    <citation type="submission" date="2023-11" db="UniProtKB">
        <authorList>
            <consortium name="WormBaseParasite"/>
        </authorList>
    </citation>
    <scope>IDENTIFICATION</scope>
</reference>
<evidence type="ECO:0000313" key="6">
    <source>
        <dbReference type="Proteomes" id="UP000050795"/>
    </source>
</evidence>